<dbReference type="AlphaFoldDB" id="A0A1B8HNR7"/>
<reference evidence="2" key="1">
    <citation type="submission" date="2016-06" db="EMBL/GenBank/DDBJ databases">
        <authorList>
            <person name="Butler K."/>
        </authorList>
    </citation>
    <scope>NUCLEOTIDE SEQUENCE [LARGE SCALE GENOMIC DNA]</scope>
    <source>
        <strain evidence="2">GCSL-Mp20</strain>
    </source>
</reference>
<keyword evidence="2" id="KW-1185">Reference proteome</keyword>
<dbReference type="RefSeq" id="WP_067401318.1">
    <property type="nucleotide sequence ID" value="NZ_LZEY01000012.1"/>
</dbReference>
<dbReference type="OrthoDB" id="5956411at2"/>
<dbReference type="EMBL" id="LZEY01000012">
    <property type="protein sequence ID" value="OBU11023.1"/>
    <property type="molecule type" value="Genomic_DNA"/>
</dbReference>
<gene>
    <name evidence="1" type="ORF">AYY18_03550</name>
</gene>
<proteinExistence type="predicted"/>
<sequence length="166" mass="18034">MNFDELAYPELITIDGVEYKGSRNKNTVKIPYTDEPDIGIGDVITQKSGKRFIELKVLDASFLADGSLHVGTQHPHILTLQIENMTASEHKNKDISSIVNIGNISGHQVQVGNNNSQITNINIRELVEKIAKSDDVEAKGFLIKLLENKTVASVIGAGVTGLIGLL</sequence>
<protein>
    <submittedName>
        <fullName evidence="1">Uncharacterized protein</fullName>
    </submittedName>
</protein>
<evidence type="ECO:0000313" key="1">
    <source>
        <dbReference type="EMBL" id="OBU11023.1"/>
    </source>
</evidence>
<dbReference type="Proteomes" id="UP000092377">
    <property type="component" value="Unassembled WGS sequence"/>
</dbReference>
<name>A0A1B8HNR7_9GAMM</name>
<organism evidence="1 2">
    <name type="scientific">Morganella psychrotolerans</name>
    <dbReference type="NCBI Taxonomy" id="368603"/>
    <lineage>
        <taxon>Bacteria</taxon>
        <taxon>Pseudomonadati</taxon>
        <taxon>Pseudomonadota</taxon>
        <taxon>Gammaproteobacteria</taxon>
        <taxon>Enterobacterales</taxon>
        <taxon>Morganellaceae</taxon>
        <taxon>Morganella</taxon>
    </lineage>
</organism>
<accession>A0A1B8HNR7</accession>
<comment type="caution">
    <text evidence="1">The sequence shown here is derived from an EMBL/GenBank/DDBJ whole genome shotgun (WGS) entry which is preliminary data.</text>
</comment>
<evidence type="ECO:0000313" key="2">
    <source>
        <dbReference type="Proteomes" id="UP000092377"/>
    </source>
</evidence>